<dbReference type="GO" id="GO:0042742">
    <property type="term" value="P:defense response to bacterium"/>
    <property type="evidence" value="ECO:0007669"/>
    <property type="project" value="UniProtKB-ARBA"/>
</dbReference>
<dbReference type="Gene3D" id="1.10.8.430">
    <property type="entry name" value="Helical domain of apoptotic protease-activating factors"/>
    <property type="match status" value="1"/>
</dbReference>
<evidence type="ECO:0000256" key="4">
    <source>
        <dbReference type="ARBA" id="ARBA00022741"/>
    </source>
</evidence>
<organism evidence="11">
    <name type="scientific">Aegilops tauschii</name>
    <name type="common">Tausch's goatgrass</name>
    <name type="synonym">Aegilops squarrosa</name>
    <dbReference type="NCBI Taxonomy" id="37682"/>
    <lineage>
        <taxon>Eukaryota</taxon>
        <taxon>Viridiplantae</taxon>
        <taxon>Streptophyta</taxon>
        <taxon>Embryophyta</taxon>
        <taxon>Tracheophyta</taxon>
        <taxon>Spermatophyta</taxon>
        <taxon>Magnoliopsida</taxon>
        <taxon>Liliopsida</taxon>
        <taxon>Poales</taxon>
        <taxon>Poaceae</taxon>
        <taxon>BOP clade</taxon>
        <taxon>Pooideae</taxon>
        <taxon>Triticodae</taxon>
        <taxon>Triticeae</taxon>
        <taxon>Triticinae</taxon>
        <taxon>Aegilops</taxon>
    </lineage>
</organism>
<dbReference type="CDD" id="cd14798">
    <property type="entry name" value="RX-CC_like"/>
    <property type="match status" value="1"/>
</dbReference>
<evidence type="ECO:0000259" key="9">
    <source>
        <dbReference type="Pfam" id="PF23559"/>
    </source>
</evidence>
<keyword evidence="3" id="KW-0677">Repeat</keyword>
<dbReference type="InterPro" id="IPR032675">
    <property type="entry name" value="LRR_dom_sf"/>
</dbReference>
<keyword evidence="5" id="KW-0611">Plant defense</keyword>
<sequence>MEAALVSVATGVLKPVIGKLTVLLGNEYKRFKTVRKEIKSLTNELAAMEAFLLKMSEEEDPDVQDKVWMNEVRELSYDLEDAIDDFMHSVGDKDEKPDGFIEKIKNSLGKLGKMKAHHRIGKEIQDLKKQIKEVGDRNARYKGRQTFSSTKNEVVDPRILARFEHASKLVGIDETKAEIIKLLGEENGQVPRQQQLKIVSIVGFGGMGKTTLANQVYQDLKGEFQYRAFISVSRNPDLMKILRTILSEITGISYPGTEAGCIEQLIDKIKDFLADKRCRRPAGGLHIRQEEGPRGEGKVHFVVMDEAYGHYLLMCEILRYNMGRYLIVIDDIWDIKHWEVIRCALADNHYENRVITTTRDRDVARKVGGAYELKPLPDETSKILFFGRIFGINNDCPDDLVEVSETLLKKCGGVPLAIITIAGLLASREGNKREWNKLCDSIGSGLDNSPDVKKMRKILALSYHHLPIHLKTCLLYLSIFPEDYIIQGDRLIWRWICEGFVNGVQDEDLFELGESYLTELINRGLIQAVDSYMYVRTMDCRVHDLVLEFISSISIEENFCTVLHDKKGKSAAITSKVRRLFLQLQDAEMPQGRLILSHMRSLTMSGYWADKMPPLSFFPRLRVLDLEGCYLLDQRNKLLEHVGSLCQLRYLALGHTYLGELLLPIQIGQLKNLICLRGGHLFNTKFRPGVVRELECLQELSMISLSKSPHVAKELRHLTKLRVLGISFEDMPDESLKGWLLESLGHLKNLQSLIVRGSFGLVSWDFLGEGWTSPPRNLRRFGSSFASFSYLPSWISPSNLRELSIIEISLDNLRQEDLDILGSFPSLQSLRLSGYKNIWDEKREQWPVISAGTFPCLRECQLGVLPTGGNMFAPGAMPKVQRLTFDCYIEDVFSLGLAILPSLRDSLGLENLPSLQDLHVFFSEFTDGSVTREANDKAEAAIRCAADNHPNRPTLQLRRTFYPSWWSNSGSP</sequence>
<name>N1QW08_AEGTA</name>
<evidence type="ECO:0000256" key="3">
    <source>
        <dbReference type="ARBA" id="ARBA00022737"/>
    </source>
</evidence>
<feature type="domain" description="NB-ARC" evidence="7">
    <location>
        <begin position="315"/>
        <end position="370"/>
    </location>
</feature>
<evidence type="ECO:0000259" key="7">
    <source>
        <dbReference type="Pfam" id="PF00931"/>
    </source>
</evidence>
<dbReference type="PANTHER" id="PTHR23155:SF1116">
    <property type="entry name" value="OS12G0273300 PROTEIN"/>
    <property type="match status" value="1"/>
</dbReference>
<dbReference type="GO" id="GO:0009626">
    <property type="term" value="P:plant-type hypersensitive response"/>
    <property type="evidence" value="ECO:0007669"/>
    <property type="project" value="UniProtKB-ARBA"/>
</dbReference>
<feature type="domain" description="NB-ARC" evidence="7">
    <location>
        <begin position="192"/>
        <end position="277"/>
    </location>
</feature>
<feature type="domain" description="Disease resistance protein winged helix" evidence="9">
    <location>
        <begin position="479"/>
        <end position="550"/>
    </location>
</feature>
<dbReference type="InterPro" id="IPR036388">
    <property type="entry name" value="WH-like_DNA-bd_sf"/>
</dbReference>
<dbReference type="InterPro" id="IPR041118">
    <property type="entry name" value="Rx_N"/>
</dbReference>
<evidence type="ECO:0000256" key="1">
    <source>
        <dbReference type="ARBA" id="ARBA00008894"/>
    </source>
</evidence>
<dbReference type="InterPro" id="IPR044974">
    <property type="entry name" value="Disease_R_plants"/>
</dbReference>
<dbReference type="Pfam" id="PF18052">
    <property type="entry name" value="Rx_N"/>
    <property type="match status" value="1"/>
</dbReference>
<dbReference type="SUPFAM" id="SSF52058">
    <property type="entry name" value="L domain-like"/>
    <property type="match status" value="1"/>
</dbReference>
<feature type="domain" description="Disease resistance N-terminal" evidence="8">
    <location>
        <begin position="12"/>
        <end position="97"/>
    </location>
</feature>
<dbReference type="Gene3D" id="3.40.50.300">
    <property type="entry name" value="P-loop containing nucleotide triphosphate hydrolases"/>
    <property type="match status" value="1"/>
</dbReference>
<dbReference type="EnsemblPlants" id="EMT13986">
    <property type="protein sequence ID" value="EMT13986"/>
    <property type="gene ID" value="F775_33179"/>
</dbReference>
<dbReference type="AlphaFoldDB" id="N1QW08"/>
<dbReference type="InterPro" id="IPR055414">
    <property type="entry name" value="LRR_R13L4/SHOC2-like"/>
</dbReference>
<dbReference type="Pfam" id="PF00931">
    <property type="entry name" value="NB-ARC"/>
    <property type="match status" value="2"/>
</dbReference>
<comment type="similarity">
    <text evidence="1">Belongs to the disease resistance NB-LRR family.</text>
</comment>
<dbReference type="InterPro" id="IPR027417">
    <property type="entry name" value="P-loop_NTPase"/>
</dbReference>
<dbReference type="PANTHER" id="PTHR23155">
    <property type="entry name" value="DISEASE RESISTANCE PROTEIN RP"/>
    <property type="match status" value="1"/>
</dbReference>
<dbReference type="GO" id="GO:0002758">
    <property type="term" value="P:innate immune response-activating signaling pathway"/>
    <property type="evidence" value="ECO:0007669"/>
    <property type="project" value="UniProtKB-ARBA"/>
</dbReference>
<dbReference type="Pfam" id="PF23598">
    <property type="entry name" value="LRR_14"/>
    <property type="match status" value="2"/>
</dbReference>
<dbReference type="Gene3D" id="3.80.10.10">
    <property type="entry name" value="Ribonuclease Inhibitor"/>
    <property type="match status" value="2"/>
</dbReference>
<dbReference type="InterPro" id="IPR042197">
    <property type="entry name" value="Apaf_helical"/>
</dbReference>
<evidence type="ECO:0000259" key="8">
    <source>
        <dbReference type="Pfam" id="PF18052"/>
    </source>
</evidence>
<evidence type="ECO:0000256" key="2">
    <source>
        <dbReference type="ARBA" id="ARBA00022614"/>
    </source>
</evidence>
<protein>
    <submittedName>
        <fullName evidence="11">Disease resistance protein RPP13</fullName>
    </submittedName>
</protein>
<proteinExistence type="inferred from homology"/>
<dbReference type="InterPro" id="IPR002182">
    <property type="entry name" value="NB-ARC"/>
</dbReference>
<evidence type="ECO:0000313" key="11">
    <source>
        <dbReference type="EnsemblPlants" id="EMT13986"/>
    </source>
</evidence>
<feature type="domain" description="Disease resistance R13L4/SHOC-2-like LRR" evidence="10">
    <location>
        <begin position="663"/>
        <end position="955"/>
    </location>
</feature>
<evidence type="ECO:0000256" key="5">
    <source>
        <dbReference type="ARBA" id="ARBA00022821"/>
    </source>
</evidence>
<feature type="domain" description="Disease resistance R13L4/SHOC-2-like LRR" evidence="10">
    <location>
        <begin position="598"/>
        <end position="661"/>
    </location>
</feature>
<reference evidence="11" key="1">
    <citation type="submission" date="2015-06" db="UniProtKB">
        <authorList>
            <consortium name="EnsemblPlants"/>
        </authorList>
    </citation>
    <scope>IDENTIFICATION</scope>
</reference>
<dbReference type="GO" id="GO:0043531">
    <property type="term" value="F:ADP binding"/>
    <property type="evidence" value="ECO:0007669"/>
    <property type="project" value="InterPro"/>
</dbReference>
<accession>N1QW08</accession>
<dbReference type="PRINTS" id="PR00364">
    <property type="entry name" value="DISEASERSIST"/>
</dbReference>
<keyword evidence="2" id="KW-0433">Leucine-rich repeat</keyword>
<dbReference type="InterPro" id="IPR058922">
    <property type="entry name" value="WHD_DRP"/>
</dbReference>
<dbReference type="SUPFAM" id="SSF52540">
    <property type="entry name" value="P-loop containing nucleoside triphosphate hydrolases"/>
    <property type="match status" value="1"/>
</dbReference>
<keyword evidence="4" id="KW-0547">Nucleotide-binding</keyword>
<evidence type="ECO:0000256" key="6">
    <source>
        <dbReference type="ARBA" id="ARBA00023054"/>
    </source>
</evidence>
<dbReference type="InterPro" id="IPR038005">
    <property type="entry name" value="RX-like_CC"/>
</dbReference>
<dbReference type="Gene3D" id="1.10.10.10">
    <property type="entry name" value="Winged helix-like DNA-binding domain superfamily/Winged helix DNA-binding domain"/>
    <property type="match status" value="1"/>
</dbReference>
<dbReference type="FunFam" id="1.10.10.10:FF:000322">
    <property type="entry name" value="Probable disease resistance protein At1g63360"/>
    <property type="match status" value="1"/>
</dbReference>
<keyword evidence="6" id="KW-0175">Coiled coil</keyword>
<dbReference type="Pfam" id="PF23559">
    <property type="entry name" value="WHD_DRP"/>
    <property type="match status" value="1"/>
</dbReference>
<evidence type="ECO:0000259" key="10">
    <source>
        <dbReference type="Pfam" id="PF23598"/>
    </source>
</evidence>
<dbReference type="Gene3D" id="1.20.5.4130">
    <property type="match status" value="1"/>
</dbReference>